<feature type="domain" description="NAD(P)-binding" evidence="5">
    <location>
        <begin position="1"/>
        <end position="96"/>
    </location>
</feature>
<dbReference type="Pfam" id="PF16363">
    <property type="entry name" value="GDP_Man_Dehyd"/>
    <property type="match status" value="1"/>
</dbReference>
<dbReference type="PANTHER" id="PTHR43715:SF1">
    <property type="entry name" value="GDP-MANNOSE 4,6 DEHYDRATASE"/>
    <property type="match status" value="1"/>
</dbReference>
<sequence>LQQDQPDDYVLATGETHTVRSFVEKAFAAVDVTLDWQGEGVEEKGIDTKTGKVLVAIDPRYFRPTEVELLIGNPAKAKAKLGWSHETGLDALVAEMMVEDLKVMAHAPVMHNA</sequence>
<evidence type="ECO:0000256" key="4">
    <source>
        <dbReference type="ARBA" id="ARBA00023239"/>
    </source>
</evidence>
<dbReference type="AlphaFoldDB" id="A0A1M5NEH3"/>
<dbReference type="GO" id="GO:0008446">
    <property type="term" value="F:GDP-mannose 4,6-dehydratase activity"/>
    <property type="evidence" value="ECO:0007669"/>
    <property type="project" value="UniProtKB-EC"/>
</dbReference>
<name>A0A1M5NEH3_9HYPH</name>
<dbReference type="Gene3D" id="3.90.25.10">
    <property type="entry name" value="UDP-galactose 4-epimerase, domain 1"/>
    <property type="match status" value="1"/>
</dbReference>
<keyword evidence="7" id="KW-1185">Reference proteome</keyword>
<organism evidence="6 7">
    <name type="scientific">Kaistia soli DSM 19436</name>
    <dbReference type="NCBI Taxonomy" id="1122133"/>
    <lineage>
        <taxon>Bacteria</taxon>
        <taxon>Pseudomonadati</taxon>
        <taxon>Pseudomonadota</taxon>
        <taxon>Alphaproteobacteria</taxon>
        <taxon>Hyphomicrobiales</taxon>
        <taxon>Kaistiaceae</taxon>
        <taxon>Kaistia</taxon>
    </lineage>
</organism>
<gene>
    <name evidence="6" type="ORF">SAMN02745157_4975</name>
</gene>
<evidence type="ECO:0000313" key="7">
    <source>
        <dbReference type="Proteomes" id="UP000184485"/>
    </source>
</evidence>
<dbReference type="InterPro" id="IPR016040">
    <property type="entry name" value="NAD(P)-bd_dom"/>
</dbReference>
<dbReference type="Proteomes" id="UP000184485">
    <property type="component" value="Unassembled WGS sequence"/>
</dbReference>
<dbReference type="STRING" id="1122133.SAMN02745157_4975"/>
<dbReference type="InterPro" id="IPR036291">
    <property type="entry name" value="NAD(P)-bd_dom_sf"/>
</dbReference>
<evidence type="ECO:0000256" key="1">
    <source>
        <dbReference type="ARBA" id="ARBA00001937"/>
    </source>
</evidence>
<feature type="non-terminal residue" evidence="6">
    <location>
        <position position="1"/>
    </location>
</feature>
<comment type="cofactor">
    <cofactor evidence="1">
        <name>NADP(+)</name>
        <dbReference type="ChEBI" id="CHEBI:58349"/>
    </cofactor>
</comment>
<dbReference type="RefSeq" id="WP_175561934.1">
    <property type="nucleotide sequence ID" value="NZ_FQUP01000009.1"/>
</dbReference>
<dbReference type="GO" id="GO:0042351">
    <property type="term" value="P:'de novo' GDP-L-fucose biosynthetic process"/>
    <property type="evidence" value="ECO:0007669"/>
    <property type="project" value="TreeGrafter"/>
</dbReference>
<dbReference type="EMBL" id="FQUP01000009">
    <property type="protein sequence ID" value="SHG87865.1"/>
    <property type="molecule type" value="Genomic_DNA"/>
</dbReference>
<dbReference type="Gene3D" id="3.40.50.720">
    <property type="entry name" value="NAD(P)-binding Rossmann-like Domain"/>
    <property type="match status" value="1"/>
</dbReference>
<reference evidence="6 7" key="1">
    <citation type="submission" date="2016-11" db="EMBL/GenBank/DDBJ databases">
        <authorList>
            <person name="Jaros S."/>
            <person name="Januszkiewicz K."/>
            <person name="Wedrychowicz H."/>
        </authorList>
    </citation>
    <scope>NUCLEOTIDE SEQUENCE [LARGE SCALE GENOMIC DNA]</scope>
    <source>
        <strain evidence="6 7">DSM 19436</strain>
    </source>
</reference>
<accession>A0A1M5NEH3</accession>
<dbReference type="SUPFAM" id="SSF51735">
    <property type="entry name" value="NAD(P)-binding Rossmann-fold domains"/>
    <property type="match status" value="1"/>
</dbReference>
<dbReference type="InterPro" id="IPR006368">
    <property type="entry name" value="GDP_Man_deHydtase"/>
</dbReference>
<evidence type="ECO:0000313" key="6">
    <source>
        <dbReference type="EMBL" id="SHG87865.1"/>
    </source>
</evidence>
<keyword evidence="4" id="KW-0456">Lyase</keyword>
<dbReference type="PANTHER" id="PTHR43715">
    <property type="entry name" value="GDP-MANNOSE 4,6-DEHYDRATASE"/>
    <property type="match status" value="1"/>
</dbReference>
<comment type="similarity">
    <text evidence="2">Belongs to the NAD(P)-dependent epimerase/dehydratase family. GDP-mannose 4,6-dehydratase subfamily.</text>
</comment>
<evidence type="ECO:0000259" key="5">
    <source>
        <dbReference type="Pfam" id="PF16363"/>
    </source>
</evidence>
<evidence type="ECO:0000256" key="2">
    <source>
        <dbReference type="ARBA" id="ARBA00009263"/>
    </source>
</evidence>
<dbReference type="EC" id="4.2.1.47" evidence="3"/>
<evidence type="ECO:0000256" key="3">
    <source>
        <dbReference type="ARBA" id="ARBA00011989"/>
    </source>
</evidence>
<protein>
    <recommendedName>
        <fullName evidence="3">GDP-mannose 4,6-dehydratase</fullName>
        <ecNumber evidence="3">4.2.1.47</ecNumber>
    </recommendedName>
</protein>
<proteinExistence type="inferred from homology"/>